<keyword evidence="1" id="KW-0472">Membrane</keyword>
<feature type="transmembrane region" description="Helical" evidence="1">
    <location>
        <begin position="6"/>
        <end position="29"/>
    </location>
</feature>
<feature type="domain" description="Fatty acid desaturase" evidence="2">
    <location>
        <begin position="20"/>
        <end position="292"/>
    </location>
</feature>
<dbReference type="InterPro" id="IPR005804">
    <property type="entry name" value="FA_desaturase_dom"/>
</dbReference>
<feature type="transmembrane region" description="Helical" evidence="1">
    <location>
        <begin position="185"/>
        <end position="206"/>
    </location>
</feature>
<dbReference type="EMBL" id="SMLW01000556">
    <property type="protein sequence ID" value="MTI25994.1"/>
    <property type="molecule type" value="Genomic_DNA"/>
</dbReference>
<keyword evidence="1" id="KW-0812">Transmembrane</keyword>
<feature type="transmembrane region" description="Helical" evidence="1">
    <location>
        <begin position="118"/>
        <end position="138"/>
    </location>
</feature>
<gene>
    <name evidence="3" type="ORF">E1163_13640</name>
</gene>
<dbReference type="Pfam" id="PF00487">
    <property type="entry name" value="FA_desaturase"/>
    <property type="match status" value="1"/>
</dbReference>
<dbReference type="PIRSF" id="PIRSF015921">
    <property type="entry name" value="FA_sphinglp_des"/>
    <property type="match status" value="1"/>
</dbReference>
<evidence type="ECO:0000313" key="3">
    <source>
        <dbReference type="EMBL" id="MTI25994.1"/>
    </source>
</evidence>
<name>A0ABW9RPC6_9BACT</name>
<protein>
    <submittedName>
        <fullName evidence="3">Acyl-CoA desaturase</fullName>
    </submittedName>
</protein>
<sequence>MLSLFFVPLIIVNIGFITSLWALFFMYILSGLGMAGIGMGVMHDAIHGSYSKNRKVNKYMVYTLNLIGANATIWKIQHNVLHHTYTNIDEADDDISAPFFLRFSPHAKKYWLHKFQFIYIWFFYGLSTISWVTSKDFIKMRQYRKMGFIKQEEFRKEMLQVIGWKLLYYSYTLVLPIIMLSISPWLVVLAFITMHFVTGIAISLVFQTAHVMPTSEFPVPDENGLIANDWAIHQLATTSNFSPRSRVFSWFIGGLNYQVEHHLLPNICHVHYRKLSRIVAETAKEYGIPYHIKKTFVAAVWDHIKMLYQLGRMELAPVKQRVK</sequence>
<proteinExistence type="predicted"/>
<organism evidence="3 4">
    <name type="scientific">Fulvivirga kasyanovii</name>
    <dbReference type="NCBI Taxonomy" id="396812"/>
    <lineage>
        <taxon>Bacteria</taxon>
        <taxon>Pseudomonadati</taxon>
        <taxon>Bacteroidota</taxon>
        <taxon>Cytophagia</taxon>
        <taxon>Cytophagales</taxon>
        <taxon>Fulvivirgaceae</taxon>
        <taxon>Fulvivirga</taxon>
    </lineage>
</organism>
<dbReference type="InterPro" id="IPR012171">
    <property type="entry name" value="Fatty_acid_desaturase"/>
</dbReference>
<feature type="transmembrane region" description="Helical" evidence="1">
    <location>
        <begin position="159"/>
        <end position="179"/>
    </location>
</feature>
<dbReference type="PANTHER" id="PTHR19353:SF19">
    <property type="entry name" value="DELTA(5) FATTY ACID DESATURASE C-RELATED"/>
    <property type="match status" value="1"/>
</dbReference>
<dbReference type="PANTHER" id="PTHR19353">
    <property type="entry name" value="FATTY ACID DESATURASE 2"/>
    <property type="match status" value="1"/>
</dbReference>
<keyword evidence="4" id="KW-1185">Reference proteome</keyword>
<keyword evidence="1" id="KW-1133">Transmembrane helix</keyword>
<accession>A0ABW9RPC6</accession>
<reference evidence="3 4" key="1">
    <citation type="submission" date="2019-02" db="EMBL/GenBank/DDBJ databases">
        <authorList>
            <person name="Goldberg S.R."/>
            <person name="Haltli B.A."/>
            <person name="Correa H."/>
            <person name="Russell K.G."/>
        </authorList>
    </citation>
    <scope>NUCLEOTIDE SEQUENCE [LARGE SCALE GENOMIC DNA]</scope>
    <source>
        <strain evidence="3 4">JCM 16186</strain>
    </source>
</reference>
<dbReference type="Proteomes" id="UP000798808">
    <property type="component" value="Unassembled WGS sequence"/>
</dbReference>
<evidence type="ECO:0000259" key="2">
    <source>
        <dbReference type="Pfam" id="PF00487"/>
    </source>
</evidence>
<evidence type="ECO:0000256" key="1">
    <source>
        <dbReference type="SAM" id="Phobius"/>
    </source>
</evidence>
<comment type="caution">
    <text evidence="3">The sequence shown here is derived from an EMBL/GenBank/DDBJ whole genome shotgun (WGS) entry which is preliminary data.</text>
</comment>
<evidence type="ECO:0000313" key="4">
    <source>
        <dbReference type="Proteomes" id="UP000798808"/>
    </source>
</evidence>
<dbReference type="CDD" id="cd03506">
    <property type="entry name" value="Delta6-FADS-like"/>
    <property type="match status" value="1"/>
</dbReference>